<feature type="coiled-coil region" evidence="1">
    <location>
        <begin position="61"/>
        <end position="88"/>
    </location>
</feature>
<protein>
    <recommendedName>
        <fullName evidence="2">DNA2/NAM7 helicase helicase domain-containing protein</fullName>
    </recommendedName>
</protein>
<comment type="caution">
    <text evidence="3">The sequence shown here is derived from an EMBL/GenBank/DDBJ whole genome shotgun (WGS) entry which is preliminary data.</text>
</comment>
<evidence type="ECO:0000313" key="3">
    <source>
        <dbReference type="EMBL" id="KAL0070622.1"/>
    </source>
</evidence>
<organism evidence="3 4">
    <name type="scientific">Marasmius tenuissimus</name>
    <dbReference type="NCBI Taxonomy" id="585030"/>
    <lineage>
        <taxon>Eukaryota</taxon>
        <taxon>Fungi</taxon>
        <taxon>Dikarya</taxon>
        <taxon>Basidiomycota</taxon>
        <taxon>Agaricomycotina</taxon>
        <taxon>Agaricomycetes</taxon>
        <taxon>Agaricomycetidae</taxon>
        <taxon>Agaricales</taxon>
        <taxon>Marasmiineae</taxon>
        <taxon>Marasmiaceae</taxon>
        <taxon>Marasmius</taxon>
    </lineage>
</organism>
<keyword evidence="1" id="KW-0175">Coiled coil</keyword>
<evidence type="ECO:0000313" key="4">
    <source>
        <dbReference type="Proteomes" id="UP001437256"/>
    </source>
</evidence>
<proteinExistence type="predicted"/>
<dbReference type="Pfam" id="PF13086">
    <property type="entry name" value="AAA_11"/>
    <property type="match status" value="1"/>
</dbReference>
<evidence type="ECO:0000259" key="2">
    <source>
        <dbReference type="Pfam" id="PF13086"/>
    </source>
</evidence>
<dbReference type="InterPro" id="IPR041677">
    <property type="entry name" value="DNA2/NAM7_AAA_11"/>
</dbReference>
<sequence>MLPEPLLVCTYTNVAVDNLVEGLASAGLKPLRASSAGKVRPGLEEHTMEFKMEKHALYPEMKKLSERKRVQEKELDEVKEKLAELRVKEFARNLTEKDAKRMKRIQEDVVKKERVFGAIQKRLFGIEQRVRREVLEEADVVSFDV</sequence>
<reference evidence="3 4" key="1">
    <citation type="submission" date="2024-05" db="EMBL/GenBank/DDBJ databases">
        <title>A draft genome resource for the thread blight pathogen Marasmius tenuissimus strain MS-2.</title>
        <authorList>
            <person name="Yulfo-Soto G.E."/>
            <person name="Baruah I.K."/>
            <person name="Amoako-Attah I."/>
            <person name="Bukari Y."/>
            <person name="Meinhardt L.W."/>
            <person name="Bailey B.A."/>
            <person name="Cohen S.P."/>
        </authorList>
    </citation>
    <scope>NUCLEOTIDE SEQUENCE [LARGE SCALE GENOMIC DNA]</scope>
    <source>
        <strain evidence="3 4">MS-2</strain>
    </source>
</reference>
<dbReference type="InterPro" id="IPR027417">
    <property type="entry name" value="P-loop_NTPase"/>
</dbReference>
<dbReference type="Proteomes" id="UP001437256">
    <property type="component" value="Unassembled WGS sequence"/>
</dbReference>
<dbReference type="EMBL" id="JBBXMP010000006">
    <property type="protein sequence ID" value="KAL0070622.1"/>
    <property type="molecule type" value="Genomic_DNA"/>
</dbReference>
<gene>
    <name evidence="3" type="ORF">AAF712_002463</name>
</gene>
<evidence type="ECO:0000256" key="1">
    <source>
        <dbReference type="SAM" id="Coils"/>
    </source>
</evidence>
<name>A0ABR3A9J0_9AGAR</name>
<feature type="domain" description="DNA2/NAM7 helicase helicase" evidence="2">
    <location>
        <begin position="4"/>
        <end position="141"/>
    </location>
</feature>
<accession>A0ABR3A9J0</accession>
<keyword evidence="4" id="KW-1185">Reference proteome</keyword>
<dbReference type="Gene3D" id="3.40.50.300">
    <property type="entry name" value="P-loop containing nucleotide triphosphate hydrolases"/>
    <property type="match status" value="1"/>
</dbReference>